<accession>A0A845GA65</accession>
<reference evidence="2 3" key="1">
    <citation type="submission" date="2020-01" db="EMBL/GenBank/DDBJ databases">
        <title>Novel species isolated from a subtropical stream in China.</title>
        <authorList>
            <person name="Lu H."/>
        </authorList>
    </citation>
    <scope>NUCLEOTIDE SEQUENCE [LARGE SCALE GENOMIC DNA]</scope>
    <source>
        <strain evidence="2 3">FT82W</strain>
    </source>
</reference>
<gene>
    <name evidence="2" type="ORF">GTP91_24615</name>
</gene>
<evidence type="ECO:0000313" key="3">
    <source>
        <dbReference type="Proteomes" id="UP000470302"/>
    </source>
</evidence>
<dbReference type="AlphaFoldDB" id="A0A845GA65"/>
<evidence type="ECO:0000256" key="1">
    <source>
        <dbReference type="SAM" id="MobiDB-lite"/>
    </source>
</evidence>
<feature type="region of interest" description="Disordered" evidence="1">
    <location>
        <begin position="1"/>
        <end position="64"/>
    </location>
</feature>
<dbReference type="Proteomes" id="UP000470302">
    <property type="component" value="Unassembled WGS sequence"/>
</dbReference>
<name>A0A845GA65_9BURK</name>
<evidence type="ECO:0000313" key="2">
    <source>
        <dbReference type="EMBL" id="MYM90342.1"/>
    </source>
</evidence>
<comment type="caution">
    <text evidence="2">The sequence shown here is derived from an EMBL/GenBank/DDBJ whole genome shotgun (WGS) entry which is preliminary data.</text>
</comment>
<organism evidence="2 3">
    <name type="scientific">Duganella vulcania</name>
    <dbReference type="NCBI Taxonomy" id="2692166"/>
    <lineage>
        <taxon>Bacteria</taxon>
        <taxon>Pseudomonadati</taxon>
        <taxon>Pseudomonadota</taxon>
        <taxon>Betaproteobacteria</taxon>
        <taxon>Burkholderiales</taxon>
        <taxon>Oxalobacteraceae</taxon>
        <taxon>Telluria group</taxon>
        <taxon>Duganella</taxon>
    </lineage>
</organism>
<dbReference type="EMBL" id="WWCW01000115">
    <property type="protein sequence ID" value="MYM90342.1"/>
    <property type="molecule type" value="Genomic_DNA"/>
</dbReference>
<protein>
    <submittedName>
        <fullName evidence="2">Uncharacterized protein</fullName>
    </submittedName>
</protein>
<sequence length="108" mass="11954">MDWKDPTKPPVDPNGEEWVWHRKPPQGGDKGGYVNPSNPDQSAHPDLAHPEPVGPHWDYTDRNKDNPGWRVDLCSLKTRSSTSIDTAFSLSLSASKQYAVIRSAGISC</sequence>
<proteinExistence type="predicted"/>